<evidence type="ECO:0000256" key="1">
    <source>
        <dbReference type="SAM" id="MobiDB-lite"/>
    </source>
</evidence>
<dbReference type="Proteomes" id="UP001601444">
    <property type="component" value="Unassembled WGS sequence"/>
</dbReference>
<evidence type="ECO:0000313" key="2">
    <source>
        <dbReference type="EMBL" id="MFF0543627.1"/>
    </source>
</evidence>
<gene>
    <name evidence="2" type="ORF">ACFYTF_12405</name>
</gene>
<reference evidence="2 3" key="1">
    <citation type="submission" date="2024-10" db="EMBL/GenBank/DDBJ databases">
        <title>The Natural Products Discovery Center: Release of the First 8490 Sequenced Strains for Exploring Actinobacteria Biosynthetic Diversity.</title>
        <authorList>
            <person name="Kalkreuter E."/>
            <person name="Kautsar S.A."/>
            <person name="Yang D."/>
            <person name="Bader C.D."/>
            <person name="Teijaro C.N."/>
            <person name="Fluegel L."/>
            <person name="Davis C.M."/>
            <person name="Simpson J.R."/>
            <person name="Lauterbach L."/>
            <person name="Steele A.D."/>
            <person name="Gui C."/>
            <person name="Meng S."/>
            <person name="Li G."/>
            <person name="Viehrig K."/>
            <person name="Ye F."/>
            <person name="Su P."/>
            <person name="Kiefer A.F."/>
            <person name="Nichols A."/>
            <person name="Cepeda A.J."/>
            <person name="Yan W."/>
            <person name="Fan B."/>
            <person name="Jiang Y."/>
            <person name="Adhikari A."/>
            <person name="Zheng C.-J."/>
            <person name="Schuster L."/>
            <person name="Cowan T.M."/>
            <person name="Smanski M.J."/>
            <person name="Chevrette M.G."/>
            <person name="De Carvalho L.P.S."/>
            <person name="Shen B."/>
        </authorList>
    </citation>
    <scope>NUCLEOTIDE SEQUENCE [LARGE SCALE GENOMIC DNA]</scope>
    <source>
        <strain evidence="2 3">NPDC004045</strain>
    </source>
</reference>
<evidence type="ECO:0000313" key="3">
    <source>
        <dbReference type="Proteomes" id="UP001601444"/>
    </source>
</evidence>
<dbReference type="RefSeq" id="WP_043651419.1">
    <property type="nucleotide sequence ID" value="NZ_JBIAMX010000006.1"/>
</dbReference>
<keyword evidence="3" id="KW-1185">Reference proteome</keyword>
<comment type="caution">
    <text evidence="2">The sequence shown here is derived from an EMBL/GenBank/DDBJ whole genome shotgun (WGS) entry which is preliminary data.</text>
</comment>
<name>A0ABW6PMK9_9NOCA</name>
<proteinExistence type="predicted"/>
<organism evidence="2 3">
    <name type="scientific">Nocardia thailandica</name>
    <dbReference type="NCBI Taxonomy" id="257275"/>
    <lineage>
        <taxon>Bacteria</taxon>
        <taxon>Bacillati</taxon>
        <taxon>Actinomycetota</taxon>
        <taxon>Actinomycetes</taxon>
        <taxon>Mycobacteriales</taxon>
        <taxon>Nocardiaceae</taxon>
        <taxon>Nocardia</taxon>
    </lineage>
</organism>
<protein>
    <submittedName>
        <fullName evidence="2">Uncharacterized protein</fullName>
    </submittedName>
</protein>
<feature type="region of interest" description="Disordered" evidence="1">
    <location>
        <begin position="1"/>
        <end position="22"/>
    </location>
</feature>
<dbReference type="PROSITE" id="PS51257">
    <property type="entry name" value="PROKAR_LIPOPROTEIN"/>
    <property type="match status" value="1"/>
</dbReference>
<accession>A0ABW6PMK9</accession>
<dbReference type="EMBL" id="JBIAMX010000006">
    <property type="protein sequence ID" value="MFF0543627.1"/>
    <property type="molecule type" value="Genomic_DNA"/>
</dbReference>
<sequence>MSTSFRPSPPAGSSALTPAVGSCTDEPAGLTYRQAREILRGHDSHGPGCRQWLVAAAYLSAGLDDE</sequence>